<proteinExistence type="predicted"/>
<feature type="compositionally biased region" description="Basic and acidic residues" evidence="1">
    <location>
        <begin position="361"/>
        <end position="376"/>
    </location>
</feature>
<gene>
    <name evidence="2" type="ORF">KSK55_15130</name>
</gene>
<organism evidence="2 3">
    <name type="scientific">Methanospirillum hungatei</name>
    <dbReference type="NCBI Taxonomy" id="2203"/>
    <lineage>
        <taxon>Archaea</taxon>
        <taxon>Methanobacteriati</taxon>
        <taxon>Methanobacteriota</taxon>
        <taxon>Stenosarchaea group</taxon>
        <taxon>Methanomicrobia</taxon>
        <taxon>Methanomicrobiales</taxon>
        <taxon>Methanospirillaceae</taxon>
        <taxon>Methanospirillum</taxon>
    </lineage>
</organism>
<dbReference type="AlphaFoldDB" id="A0A8F5VPD9"/>
<dbReference type="EMBL" id="CP077107">
    <property type="protein sequence ID" value="QXO94623.1"/>
    <property type="molecule type" value="Genomic_DNA"/>
</dbReference>
<reference evidence="2 3" key="1">
    <citation type="submission" date="2021-06" db="EMBL/GenBank/DDBJ databases">
        <title>Complete genome sequence of the secondary alcohol utilizing methanogen Methanospirillum hungatei strain GP1.</title>
        <authorList>
            <person name="Day L.A."/>
            <person name="Costa K.C."/>
        </authorList>
    </citation>
    <scope>NUCLEOTIDE SEQUENCE [LARGE SCALE GENOMIC DNA]</scope>
    <source>
        <strain evidence="2 3">GP1</strain>
    </source>
</reference>
<sequence>MQYNSVPPVLGDTGKGKSRFLKVISDLCFYPIRASGASSLSGIMRFKEKWMGTLLIDESDLKGDQSDPLVKYLNLGFEKDNPFLLTDKGDLSKIHIFDPFGPKLIAMRQPFRDSATEGRCLSFSPDETTREDIPPELPSRYTDEVAEIRALIARFTLEHWSEVSEDCMLSCNGMGIEGRLKQMARPLSVILTLFPDGQERFLQYLNARQKEIRRTRAESMEGGMFNYALSLAQGEEDLMGDPEFGKYYYEGRIQVVLPKMIAEGLKCSSRTVTRTLGGIDMELRQKRIQTAKGIKNVRALFVPSRKKWIEIMQRYYFDESGGEIPECPECMKGPEYHTRQSGISDRSSSSEPVPSVGEISGRSDERSEHISEDTSAGRESSIQSEITTLREFLSYHGLDPDLSVDEYVPVPTENMVDIFCRCKGCGEPDRLSQLYWIPGRPYNQVCQKHYDEMKNLNEKEKKL</sequence>
<accession>A0A8F5VPD9</accession>
<dbReference type="OrthoDB" id="115542at2157"/>
<evidence type="ECO:0000313" key="3">
    <source>
        <dbReference type="Proteomes" id="UP000694228"/>
    </source>
</evidence>
<evidence type="ECO:0000313" key="2">
    <source>
        <dbReference type="EMBL" id="QXO94623.1"/>
    </source>
</evidence>
<name>A0A8F5VPD9_METHU</name>
<evidence type="ECO:0000256" key="1">
    <source>
        <dbReference type="SAM" id="MobiDB-lite"/>
    </source>
</evidence>
<feature type="region of interest" description="Disordered" evidence="1">
    <location>
        <begin position="328"/>
        <end position="382"/>
    </location>
</feature>
<feature type="compositionally biased region" description="Low complexity" evidence="1">
    <location>
        <begin position="341"/>
        <end position="360"/>
    </location>
</feature>
<dbReference type="Proteomes" id="UP000694228">
    <property type="component" value="Chromosome"/>
</dbReference>
<protein>
    <submittedName>
        <fullName evidence="2">Uncharacterized protein</fullName>
    </submittedName>
</protein>